<dbReference type="Pfam" id="PF14270">
    <property type="entry name" value="DUF4358"/>
    <property type="match status" value="1"/>
</dbReference>
<protein>
    <submittedName>
        <fullName evidence="4">DUF4358 domain-containing protein</fullName>
    </submittedName>
</protein>
<feature type="signal peptide" evidence="2">
    <location>
        <begin position="1"/>
        <end position="21"/>
    </location>
</feature>
<dbReference type="InterPro" id="IPR038765">
    <property type="entry name" value="Papain-like_cys_pep_sf"/>
</dbReference>
<dbReference type="AlphaFoldDB" id="A0AAW5JP17"/>
<dbReference type="InterPro" id="IPR052557">
    <property type="entry name" value="CAP/Cytokinesis_protein"/>
</dbReference>
<evidence type="ECO:0000313" key="4">
    <source>
        <dbReference type="EMBL" id="MCQ4770587.1"/>
    </source>
</evidence>
<dbReference type="Gene3D" id="3.10.620.30">
    <property type="match status" value="1"/>
</dbReference>
<dbReference type="PANTHER" id="PTHR46333:SF2">
    <property type="entry name" value="CYTOKINESIS PROTEIN 3"/>
    <property type="match status" value="1"/>
</dbReference>
<feature type="chain" id="PRO_5043845916" evidence="2">
    <location>
        <begin position="22"/>
        <end position="422"/>
    </location>
</feature>
<feature type="compositionally biased region" description="Pro residues" evidence="1">
    <location>
        <begin position="194"/>
        <end position="207"/>
    </location>
</feature>
<proteinExistence type="predicted"/>
<dbReference type="Pfam" id="PF01841">
    <property type="entry name" value="Transglut_core"/>
    <property type="match status" value="1"/>
</dbReference>
<dbReference type="Proteomes" id="UP001204562">
    <property type="component" value="Unassembled WGS sequence"/>
</dbReference>
<evidence type="ECO:0000256" key="1">
    <source>
        <dbReference type="SAM" id="MobiDB-lite"/>
    </source>
</evidence>
<keyword evidence="2" id="KW-0732">Signal</keyword>
<dbReference type="SUPFAM" id="SSF54001">
    <property type="entry name" value="Cysteine proteinases"/>
    <property type="match status" value="1"/>
</dbReference>
<dbReference type="RefSeq" id="WP_256303999.1">
    <property type="nucleotide sequence ID" value="NZ_JANFYS010000016.1"/>
</dbReference>
<evidence type="ECO:0000259" key="3">
    <source>
        <dbReference type="SMART" id="SM00460"/>
    </source>
</evidence>
<organism evidence="4 5">
    <name type="scientific">Intestinimonas massiliensis</name>
    <name type="common">ex Afouda et al. 2020</name>
    <dbReference type="NCBI Taxonomy" id="1673721"/>
    <lineage>
        <taxon>Bacteria</taxon>
        <taxon>Bacillati</taxon>
        <taxon>Bacillota</taxon>
        <taxon>Clostridia</taxon>
        <taxon>Eubacteriales</taxon>
        <taxon>Intestinimonas</taxon>
    </lineage>
</organism>
<dbReference type="PANTHER" id="PTHR46333">
    <property type="entry name" value="CYTOKINESIS PROTEIN 3"/>
    <property type="match status" value="1"/>
</dbReference>
<dbReference type="InterPro" id="IPR002931">
    <property type="entry name" value="Transglutaminase-like"/>
</dbReference>
<sequence>MKRLRKLLPMLMLCLILAACGGGGGAEITPAADVTAAQAAQAVWNSQPDREGLEALEGDDLSGHLADFCGLEDWEEGAVYAASGVDAREVTVVLLPDEDAAQAAGERLEAYRQSRQGDFFGYAPEEAERLDKAAVLTAGRFAALLVCEDMGAARSAFEAALAGEPVFAPVHTQTPDPTPSPSEPPEPTQTLPEPASPPSPSPEPEPTPAGVLNPDLDVSGFVPYVQPNASVMELYDTSAIQRAWESGDDSGLSDKDREILERCREVLGEVLTEGMSAYEIELAVHDWLVEWGSYDRTVYDNPNHSGRTGYRDPWGMLVGGYGNCLGYSSTFQLLMDLSGVECITVVGAAFGSREDHAWNMVKLDGEWYCVDVTWDDPTGAARNGRHHRYFNVTSADLRETDHQWDYRNVPEATAAAYAWKAD</sequence>
<name>A0AAW5JP17_9FIRM</name>
<feature type="domain" description="Transglutaminase-like" evidence="3">
    <location>
        <begin position="316"/>
        <end position="374"/>
    </location>
</feature>
<reference evidence="4" key="1">
    <citation type="submission" date="2022-06" db="EMBL/GenBank/DDBJ databases">
        <title>Isolation of gut microbiota from human fecal samples.</title>
        <authorList>
            <person name="Pamer E.G."/>
            <person name="Barat B."/>
            <person name="Waligurski E."/>
            <person name="Medina S."/>
            <person name="Paddock L."/>
            <person name="Mostad J."/>
        </authorList>
    </citation>
    <scope>NUCLEOTIDE SEQUENCE</scope>
    <source>
        <strain evidence="4">DFI.9.91</strain>
    </source>
</reference>
<feature type="region of interest" description="Disordered" evidence="1">
    <location>
        <begin position="168"/>
        <end position="215"/>
    </location>
</feature>
<dbReference type="PROSITE" id="PS51257">
    <property type="entry name" value="PROKAR_LIPOPROTEIN"/>
    <property type="match status" value="1"/>
</dbReference>
<dbReference type="SMART" id="SM00460">
    <property type="entry name" value="TGc"/>
    <property type="match status" value="1"/>
</dbReference>
<evidence type="ECO:0000313" key="5">
    <source>
        <dbReference type="Proteomes" id="UP001204562"/>
    </source>
</evidence>
<accession>A0AAW5JP17</accession>
<evidence type="ECO:0000256" key="2">
    <source>
        <dbReference type="SAM" id="SignalP"/>
    </source>
</evidence>
<comment type="caution">
    <text evidence="4">The sequence shown here is derived from an EMBL/GenBank/DDBJ whole genome shotgun (WGS) entry which is preliminary data.</text>
</comment>
<dbReference type="EMBL" id="JANFYS010000016">
    <property type="protein sequence ID" value="MCQ4770587.1"/>
    <property type="molecule type" value="Genomic_DNA"/>
</dbReference>
<dbReference type="GO" id="GO:0005737">
    <property type="term" value="C:cytoplasm"/>
    <property type="evidence" value="ECO:0007669"/>
    <property type="project" value="TreeGrafter"/>
</dbReference>
<dbReference type="InterPro" id="IPR025648">
    <property type="entry name" value="DUF4358"/>
</dbReference>
<feature type="compositionally biased region" description="Pro residues" evidence="1">
    <location>
        <begin position="176"/>
        <end position="187"/>
    </location>
</feature>
<gene>
    <name evidence="4" type="ORF">NE579_08935</name>
</gene>